<keyword evidence="6 8" id="KW-0472">Membrane</keyword>
<feature type="transmembrane region" description="Helical" evidence="8">
    <location>
        <begin position="290"/>
        <end position="306"/>
    </location>
</feature>
<gene>
    <name evidence="10" type="ORF">SAMD00020551_1804</name>
</gene>
<comment type="similarity">
    <text evidence="2">Belongs to the peptidase S54 family.</text>
</comment>
<dbReference type="STRING" id="1321606.SAMD00020551_1804"/>
<sequence>MLAFLEEYLFWKVTEFLIVKKEYRILQLSQDHGELWLEKTEDKNTQVVRLLHYNLDWSNWLQRDIGMTAENGDRIRRKLAKGELKILNLYFSAYPPVDDYDFRIAEPTLSENGKVTVESITVDRANASEALRKIENRIDENIEIDLAEEISVDNIESIKKNALSSAVSRAKEEQSIFNYGKPFFTYLFIAVQVLMFLVLEAAGGSTDTSTLIKFGAKFNPLILEGEWWRFFTPIIIHIGLLHLFMNTLALYYLGTMVERLYGNLRFLFIYIFSGFIGVLASFIFSPNLSAGASGAIFGCFGALLYFGVAKPRLFWRTLGLNILVVLGINLAFGFTIPGIDNAGHIGGLVGGFASAGILHLPKKKRPLLQGAFLVVSVAAVFLTLQYGFSGKANLVDESSILVLAQQHIKAEEYEQANELLTDYRQLETLSAESLFMLSFTEIKLGQLEKAKRNLLKVIDMAPDFHEAYYNLALIYFDEKELKKAQTYAEKAVELNPRQDSYRKTLEQINYYLEEAA</sequence>
<evidence type="ECO:0000313" key="10">
    <source>
        <dbReference type="EMBL" id="GAM13658.1"/>
    </source>
</evidence>
<dbReference type="Pfam" id="PF13181">
    <property type="entry name" value="TPR_8"/>
    <property type="match status" value="2"/>
</dbReference>
<dbReference type="InterPro" id="IPR050925">
    <property type="entry name" value="Rhomboid_protease_S54"/>
</dbReference>
<dbReference type="Gene3D" id="1.25.40.10">
    <property type="entry name" value="Tetratricopeptide repeat domain"/>
    <property type="match status" value="1"/>
</dbReference>
<keyword evidence="5 8" id="KW-1133">Transmembrane helix</keyword>
<feature type="transmembrane region" description="Helical" evidence="8">
    <location>
        <begin position="183"/>
        <end position="203"/>
    </location>
</feature>
<evidence type="ECO:0000256" key="1">
    <source>
        <dbReference type="ARBA" id="ARBA00004141"/>
    </source>
</evidence>
<dbReference type="Proteomes" id="UP000031014">
    <property type="component" value="Unassembled WGS sequence"/>
</dbReference>
<evidence type="ECO:0000259" key="9">
    <source>
        <dbReference type="Pfam" id="PF01694"/>
    </source>
</evidence>
<feature type="transmembrane region" description="Helical" evidence="8">
    <location>
        <begin position="367"/>
        <end position="388"/>
    </location>
</feature>
<dbReference type="PANTHER" id="PTHR43731">
    <property type="entry name" value="RHOMBOID PROTEASE"/>
    <property type="match status" value="1"/>
</dbReference>
<name>A0A0A8X140_MESS1</name>
<feature type="domain" description="Peptidase S54 rhomboid" evidence="9">
    <location>
        <begin position="225"/>
        <end position="359"/>
    </location>
</feature>
<protein>
    <submittedName>
        <fullName evidence="10">Rhomboid family serine protease</fullName>
    </submittedName>
</protein>
<keyword evidence="10" id="KW-0645">Protease</keyword>
<dbReference type="EMBL" id="BASE01000039">
    <property type="protein sequence ID" value="GAM13658.1"/>
    <property type="molecule type" value="Genomic_DNA"/>
</dbReference>
<keyword evidence="7" id="KW-0802">TPR repeat</keyword>
<evidence type="ECO:0000256" key="3">
    <source>
        <dbReference type="ARBA" id="ARBA00022692"/>
    </source>
</evidence>
<reference evidence="10 11" key="1">
    <citation type="submission" date="2013-06" db="EMBL/GenBank/DDBJ databases">
        <title>Whole genome shotgun sequence of Bacillus selenatarsenatis SF-1.</title>
        <authorList>
            <person name="Kuroda M."/>
            <person name="Sei K."/>
            <person name="Yamashita M."/>
            <person name="Ike M."/>
        </authorList>
    </citation>
    <scope>NUCLEOTIDE SEQUENCE [LARGE SCALE GENOMIC DNA]</scope>
    <source>
        <strain evidence="10 11">SF-1</strain>
    </source>
</reference>
<dbReference type="PANTHER" id="PTHR43731:SF14">
    <property type="entry name" value="PRESENILIN-ASSOCIATED RHOMBOID-LIKE PROTEIN, MITOCHONDRIAL"/>
    <property type="match status" value="1"/>
</dbReference>
<dbReference type="SUPFAM" id="SSF48452">
    <property type="entry name" value="TPR-like"/>
    <property type="match status" value="1"/>
</dbReference>
<dbReference type="Gene3D" id="1.20.1540.10">
    <property type="entry name" value="Rhomboid-like"/>
    <property type="match status" value="1"/>
</dbReference>
<evidence type="ECO:0000256" key="2">
    <source>
        <dbReference type="ARBA" id="ARBA00009045"/>
    </source>
</evidence>
<dbReference type="InterPro" id="IPR022764">
    <property type="entry name" value="Peptidase_S54_rhomboid_dom"/>
</dbReference>
<dbReference type="AlphaFoldDB" id="A0A0A8X140"/>
<dbReference type="InterPro" id="IPR035952">
    <property type="entry name" value="Rhomboid-like_sf"/>
</dbReference>
<feature type="transmembrane region" description="Helical" evidence="8">
    <location>
        <begin position="342"/>
        <end position="360"/>
    </location>
</feature>
<organism evidence="10 11">
    <name type="scientific">Mesobacillus selenatarsenatis (strain DSM 18680 / JCM 14380 / FERM P-15431 / SF-1)</name>
    <dbReference type="NCBI Taxonomy" id="1321606"/>
    <lineage>
        <taxon>Bacteria</taxon>
        <taxon>Bacillati</taxon>
        <taxon>Bacillota</taxon>
        <taxon>Bacilli</taxon>
        <taxon>Bacillales</taxon>
        <taxon>Bacillaceae</taxon>
        <taxon>Mesobacillus</taxon>
    </lineage>
</organism>
<evidence type="ECO:0000256" key="6">
    <source>
        <dbReference type="ARBA" id="ARBA00023136"/>
    </source>
</evidence>
<comment type="caution">
    <text evidence="10">The sequence shown here is derived from an EMBL/GenBank/DDBJ whole genome shotgun (WGS) entry which is preliminary data.</text>
</comment>
<feature type="repeat" description="TPR" evidence="7">
    <location>
        <begin position="465"/>
        <end position="498"/>
    </location>
</feature>
<dbReference type="SUPFAM" id="SSF144091">
    <property type="entry name" value="Rhomboid-like"/>
    <property type="match status" value="1"/>
</dbReference>
<evidence type="ECO:0000313" key="11">
    <source>
        <dbReference type="Proteomes" id="UP000031014"/>
    </source>
</evidence>
<dbReference type="RefSeq" id="WP_232310417.1">
    <property type="nucleotide sequence ID" value="NZ_BASE01000039.1"/>
</dbReference>
<dbReference type="GO" id="GO:0016020">
    <property type="term" value="C:membrane"/>
    <property type="evidence" value="ECO:0007669"/>
    <property type="project" value="UniProtKB-SubCell"/>
</dbReference>
<accession>A0A0A8X140</accession>
<dbReference type="Pfam" id="PF01694">
    <property type="entry name" value="Rhomboid"/>
    <property type="match status" value="1"/>
</dbReference>
<comment type="subcellular location">
    <subcellularLocation>
        <location evidence="1">Membrane</location>
        <topology evidence="1">Multi-pass membrane protein</topology>
    </subcellularLocation>
</comment>
<evidence type="ECO:0000256" key="8">
    <source>
        <dbReference type="SAM" id="Phobius"/>
    </source>
</evidence>
<keyword evidence="11" id="KW-1185">Reference proteome</keyword>
<feature type="transmembrane region" description="Helical" evidence="8">
    <location>
        <begin position="230"/>
        <end position="254"/>
    </location>
</feature>
<proteinExistence type="inferred from homology"/>
<feature type="transmembrane region" description="Helical" evidence="8">
    <location>
        <begin position="318"/>
        <end position="336"/>
    </location>
</feature>
<dbReference type="PROSITE" id="PS50005">
    <property type="entry name" value="TPR"/>
    <property type="match status" value="1"/>
</dbReference>
<keyword evidence="3 8" id="KW-0812">Transmembrane</keyword>
<evidence type="ECO:0000256" key="7">
    <source>
        <dbReference type="PROSITE-ProRule" id="PRU00339"/>
    </source>
</evidence>
<evidence type="ECO:0000256" key="4">
    <source>
        <dbReference type="ARBA" id="ARBA00022801"/>
    </source>
</evidence>
<dbReference type="GO" id="GO:0004252">
    <property type="term" value="F:serine-type endopeptidase activity"/>
    <property type="evidence" value="ECO:0007669"/>
    <property type="project" value="InterPro"/>
</dbReference>
<dbReference type="PROSITE" id="PS50293">
    <property type="entry name" value="TPR_REGION"/>
    <property type="match status" value="1"/>
</dbReference>
<dbReference type="GO" id="GO:0006508">
    <property type="term" value="P:proteolysis"/>
    <property type="evidence" value="ECO:0007669"/>
    <property type="project" value="UniProtKB-KW"/>
</dbReference>
<feature type="transmembrane region" description="Helical" evidence="8">
    <location>
        <begin position="266"/>
        <end position="284"/>
    </location>
</feature>
<dbReference type="InterPro" id="IPR011990">
    <property type="entry name" value="TPR-like_helical_dom_sf"/>
</dbReference>
<keyword evidence="4" id="KW-0378">Hydrolase</keyword>
<evidence type="ECO:0000256" key="5">
    <source>
        <dbReference type="ARBA" id="ARBA00022989"/>
    </source>
</evidence>
<dbReference type="InterPro" id="IPR019734">
    <property type="entry name" value="TPR_rpt"/>
</dbReference>
<dbReference type="SMART" id="SM00028">
    <property type="entry name" value="TPR"/>
    <property type="match status" value="2"/>
</dbReference>